<proteinExistence type="predicted"/>
<organism evidence="2 3">
    <name type="scientific">Candidatus Yanofskybacteria bacterium RIFCSPHIGHO2_02_FULL_38_22b</name>
    <dbReference type="NCBI Taxonomy" id="1802673"/>
    <lineage>
        <taxon>Bacteria</taxon>
        <taxon>Candidatus Yanofskyibacteriota</taxon>
    </lineage>
</organism>
<keyword evidence="1" id="KW-0812">Transmembrane</keyword>
<dbReference type="AlphaFoldDB" id="A0A1F8F1J3"/>
<dbReference type="Proteomes" id="UP000176834">
    <property type="component" value="Unassembled WGS sequence"/>
</dbReference>
<name>A0A1F8F1J3_9BACT</name>
<accession>A0A1F8F1J3</accession>
<comment type="caution">
    <text evidence="2">The sequence shown here is derived from an EMBL/GenBank/DDBJ whole genome shotgun (WGS) entry which is preliminary data.</text>
</comment>
<gene>
    <name evidence="2" type="ORF">A3B86_00090</name>
</gene>
<dbReference type="EMBL" id="MGJN01000011">
    <property type="protein sequence ID" value="OGN06995.1"/>
    <property type="molecule type" value="Genomic_DNA"/>
</dbReference>
<keyword evidence="1" id="KW-1133">Transmembrane helix</keyword>
<evidence type="ECO:0000256" key="1">
    <source>
        <dbReference type="SAM" id="Phobius"/>
    </source>
</evidence>
<evidence type="ECO:0000313" key="3">
    <source>
        <dbReference type="Proteomes" id="UP000176834"/>
    </source>
</evidence>
<feature type="transmembrane region" description="Helical" evidence="1">
    <location>
        <begin position="20"/>
        <end position="39"/>
    </location>
</feature>
<keyword evidence="1" id="KW-0472">Membrane</keyword>
<sequence>MKKWKQLNLNFSKLTKTQKIIAVIGGFIIFAEIIAYLGVSAFREQKTQEVISGKAKGILQVIEINRKHAKLESGLDNSTSELLEH</sequence>
<protein>
    <submittedName>
        <fullName evidence="2">Uncharacterized protein</fullName>
    </submittedName>
</protein>
<reference evidence="2 3" key="1">
    <citation type="journal article" date="2016" name="Nat. Commun.">
        <title>Thousands of microbial genomes shed light on interconnected biogeochemical processes in an aquifer system.</title>
        <authorList>
            <person name="Anantharaman K."/>
            <person name="Brown C.T."/>
            <person name="Hug L.A."/>
            <person name="Sharon I."/>
            <person name="Castelle C.J."/>
            <person name="Probst A.J."/>
            <person name="Thomas B.C."/>
            <person name="Singh A."/>
            <person name="Wilkins M.J."/>
            <person name="Karaoz U."/>
            <person name="Brodie E.L."/>
            <person name="Williams K.H."/>
            <person name="Hubbard S.S."/>
            <person name="Banfield J.F."/>
        </authorList>
    </citation>
    <scope>NUCLEOTIDE SEQUENCE [LARGE SCALE GENOMIC DNA]</scope>
</reference>
<evidence type="ECO:0000313" key="2">
    <source>
        <dbReference type="EMBL" id="OGN06995.1"/>
    </source>
</evidence>